<dbReference type="AlphaFoldDB" id="A0A6B8RNZ7"/>
<dbReference type="InterPro" id="IPR006059">
    <property type="entry name" value="SBP"/>
</dbReference>
<evidence type="ECO:0000313" key="4">
    <source>
        <dbReference type="Proteomes" id="UP000426246"/>
    </source>
</evidence>
<protein>
    <submittedName>
        <fullName evidence="3">Extracellular solute-binding protein</fullName>
    </submittedName>
</protein>
<keyword evidence="4" id="KW-1185">Reference proteome</keyword>
<evidence type="ECO:0000259" key="2">
    <source>
        <dbReference type="PROSITE" id="PS50008"/>
    </source>
</evidence>
<evidence type="ECO:0000256" key="1">
    <source>
        <dbReference type="SAM" id="Phobius"/>
    </source>
</evidence>
<reference evidence="4" key="1">
    <citation type="submission" date="2018-11" db="EMBL/GenBank/DDBJ databases">
        <title>Complete genome sequence of Paenibacillus sp. ML311-T8.</title>
        <authorList>
            <person name="Nam Y.-D."/>
            <person name="Kang J."/>
            <person name="Chung W.-H."/>
            <person name="Park Y.S."/>
        </authorList>
    </citation>
    <scope>NUCLEOTIDE SEQUENCE [LARGE SCALE GENOMIC DNA]</scope>
    <source>
        <strain evidence="4">ML311-T8</strain>
    </source>
</reference>
<dbReference type="SUPFAM" id="SSF53850">
    <property type="entry name" value="Periplasmic binding protein-like II"/>
    <property type="match status" value="1"/>
</dbReference>
<evidence type="ECO:0000313" key="3">
    <source>
        <dbReference type="EMBL" id="QGQ97285.1"/>
    </source>
</evidence>
<dbReference type="Pfam" id="PF01547">
    <property type="entry name" value="SBP_bac_1"/>
    <property type="match status" value="1"/>
</dbReference>
<dbReference type="InterPro" id="IPR022627">
    <property type="entry name" value="DUF3502"/>
</dbReference>
<dbReference type="Proteomes" id="UP000426246">
    <property type="component" value="Chromosome"/>
</dbReference>
<dbReference type="GO" id="GO:0035556">
    <property type="term" value="P:intracellular signal transduction"/>
    <property type="evidence" value="ECO:0007669"/>
    <property type="project" value="InterPro"/>
</dbReference>
<keyword evidence="1" id="KW-1133">Transmembrane helix</keyword>
<dbReference type="GO" id="GO:0004435">
    <property type="term" value="F:phosphatidylinositol-4,5-bisphosphate phospholipase C activity"/>
    <property type="evidence" value="ECO:0007669"/>
    <property type="project" value="InterPro"/>
</dbReference>
<name>A0A6B8RNZ7_9BACL</name>
<gene>
    <name evidence="3" type="ORF">EHS13_21545</name>
</gene>
<keyword evidence="1" id="KW-0472">Membrane</keyword>
<sequence length="512" mass="57981">MHEACLAKKGVAQMYRVTKAWHQTFIVFILILPMLVACNKQTDLSVKADPKQAPTHLVMVFPSSALPKDLELVEAEINQYLLKKMNATLEIRPTHLGVWWDKISLMFTSNEPFDLLFTAGWLELGQEVAKEQIIPLDDLLEQYGQDITKVLDPAIVQGGKLDGKIYGVVTNKEFAATKGIVMRKDLIAKYQFNLSNIHELKDLAPILQTIKLNEPGIIPLQARSDRTPLTLLMQYGKYDMLGDGPGVLDRNSRDLKVINMYETPQYKEYAELMHKWNQAGYINRDAATTNDNEFYAVKAGKAFAYAESLKPGIEVQVSRDTGVPMTAVELTKPFTTTADTTSAMFSIPRTSKKPEEAMKFLNLLYTDEYLLNLLNWGIEGKHYIKSADNRIQYPAGVDASNVGYNINASWMFGNQLNSYIWSNEDPDIWEKYKQFNDQADKSPALGFVFYNDKVKNEIAACLDVDKEFGPALNTGELDPDIILPKYLEKLKLAGIDRIIAEKQRQLNEWAKK</sequence>
<dbReference type="PROSITE" id="PS50008">
    <property type="entry name" value="PIPLC_Y_DOMAIN"/>
    <property type="match status" value="1"/>
</dbReference>
<dbReference type="EMBL" id="CP034235">
    <property type="protein sequence ID" value="QGQ97285.1"/>
    <property type="molecule type" value="Genomic_DNA"/>
</dbReference>
<keyword evidence="1" id="KW-0812">Transmembrane</keyword>
<dbReference type="GO" id="GO:0006629">
    <property type="term" value="P:lipid metabolic process"/>
    <property type="evidence" value="ECO:0007669"/>
    <property type="project" value="InterPro"/>
</dbReference>
<accession>A0A6B8RNZ7</accession>
<dbReference type="KEGG" id="ppsc:EHS13_21545"/>
<feature type="transmembrane region" description="Helical" evidence="1">
    <location>
        <begin position="20"/>
        <end position="37"/>
    </location>
</feature>
<dbReference type="Gene3D" id="3.40.190.10">
    <property type="entry name" value="Periplasmic binding protein-like II"/>
    <property type="match status" value="2"/>
</dbReference>
<dbReference type="InterPro" id="IPR001711">
    <property type="entry name" value="PLipase_C_Pinositol-sp_Y"/>
</dbReference>
<organism evidence="3 4">
    <name type="scientific">Paenibacillus psychroresistens</name>
    <dbReference type="NCBI Taxonomy" id="1778678"/>
    <lineage>
        <taxon>Bacteria</taxon>
        <taxon>Bacillati</taxon>
        <taxon>Bacillota</taxon>
        <taxon>Bacilli</taxon>
        <taxon>Bacillales</taxon>
        <taxon>Paenibacillaceae</taxon>
        <taxon>Paenibacillus</taxon>
    </lineage>
</organism>
<proteinExistence type="predicted"/>
<dbReference type="PANTHER" id="PTHR43649:SF17">
    <property type="entry name" value="ABC TRANSPORTER SOLUTE BINDING PROTEIN-SUGAR TRANSPORT"/>
    <property type="match status" value="1"/>
</dbReference>
<dbReference type="Pfam" id="PF12010">
    <property type="entry name" value="DUF3502"/>
    <property type="match status" value="1"/>
</dbReference>
<feature type="domain" description="PI-PLC Y-box" evidence="2">
    <location>
        <begin position="393"/>
        <end position="455"/>
    </location>
</feature>
<dbReference type="InterPro" id="IPR050490">
    <property type="entry name" value="Bact_solute-bd_prot1"/>
</dbReference>
<dbReference type="PANTHER" id="PTHR43649">
    <property type="entry name" value="ARABINOSE-BINDING PROTEIN-RELATED"/>
    <property type="match status" value="1"/>
</dbReference>